<dbReference type="AlphaFoldDB" id="A0AAN6NMH2"/>
<keyword evidence="2" id="KW-1185">Reference proteome</keyword>
<reference evidence="1" key="1">
    <citation type="journal article" date="2023" name="Mol. Phylogenet. Evol.">
        <title>Genome-scale phylogeny and comparative genomics of the fungal order Sordariales.</title>
        <authorList>
            <person name="Hensen N."/>
            <person name="Bonometti L."/>
            <person name="Westerberg I."/>
            <person name="Brannstrom I.O."/>
            <person name="Guillou S."/>
            <person name="Cros-Aarteil S."/>
            <person name="Calhoun S."/>
            <person name="Haridas S."/>
            <person name="Kuo A."/>
            <person name="Mondo S."/>
            <person name="Pangilinan J."/>
            <person name="Riley R."/>
            <person name="LaButti K."/>
            <person name="Andreopoulos B."/>
            <person name="Lipzen A."/>
            <person name="Chen C."/>
            <person name="Yan M."/>
            <person name="Daum C."/>
            <person name="Ng V."/>
            <person name="Clum A."/>
            <person name="Steindorff A."/>
            <person name="Ohm R.A."/>
            <person name="Martin F."/>
            <person name="Silar P."/>
            <person name="Natvig D.O."/>
            <person name="Lalanne C."/>
            <person name="Gautier V."/>
            <person name="Ament-Velasquez S.L."/>
            <person name="Kruys A."/>
            <person name="Hutchinson M.I."/>
            <person name="Powell A.J."/>
            <person name="Barry K."/>
            <person name="Miller A.N."/>
            <person name="Grigoriev I.V."/>
            <person name="Debuchy R."/>
            <person name="Gladieux P."/>
            <person name="Hiltunen Thoren M."/>
            <person name="Johannesson H."/>
        </authorList>
    </citation>
    <scope>NUCLEOTIDE SEQUENCE</scope>
    <source>
        <strain evidence="1">CBS 626.80</strain>
    </source>
</reference>
<protein>
    <submittedName>
        <fullName evidence="1">Uncharacterized protein</fullName>
    </submittedName>
</protein>
<evidence type="ECO:0000313" key="1">
    <source>
        <dbReference type="EMBL" id="KAK3947591.1"/>
    </source>
</evidence>
<accession>A0AAN6NMH2</accession>
<proteinExistence type="predicted"/>
<gene>
    <name evidence="1" type="ORF">QBC32DRAFT_223814</name>
</gene>
<comment type="caution">
    <text evidence="1">The sequence shown here is derived from an EMBL/GenBank/DDBJ whole genome shotgun (WGS) entry which is preliminary data.</text>
</comment>
<dbReference type="EMBL" id="MU859334">
    <property type="protein sequence ID" value="KAK3947591.1"/>
    <property type="molecule type" value="Genomic_DNA"/>
</dbReference>
<evidence type="ECO:0000313" key="2">
    <source>
        <dbReference type="Proteomes" id="UP001303222"/>
    </source>
</evidence>
<name>A0AAN6NMH2_9PEZI</name>
<dbReference type="Proteomes" id="UP001303222">
    <property type="component" value="Unassembled WGS sequence"/>
</dbReference>
<sequence length="50" mass="5241">MVLGPGGLSLILPSANRSGPADRAVTGYVYDCSECESYVPKQLVDVVVTL</sequence>
<reference evidence="1" key="2">
    <citation type="submission" date="2023-06" db="EMBL/GenBank/DDBJ databases">
        <authorList>
            <consortium name="Lawrence Berkeley National Laboratory"/>
            <person name="Mondo S.J."/>
            <person name="Hensen N."/>
            <person name="Bonometti L."/>
            <person name="Westerberg I."/>
            <person name="Brannstrom I.O."/>
            <person name="Guillou S."/>
            <person name="Cros-Aarteil S."/>
            <person name="Calhoun S."/>
            <person name="Haridas S."/>
            <person name="Kuo A."/>
            <person name="Pangilinan J."/>
            <person name="Riley R."/>
            <person name="Labutti K."/>
            <person name="Andreopoulos B."/>
            <person name="Lipzen A."/>
            <person name="Chen C."/>
            <person name="Yanf M."/>
            <person name="Daum C."/>
            <person name="Ng V."/>
            <person name="Clum A."/>
            <person name="Steindorff A."/>
            <person name="Ohm R."/>
            <person name="Martin F."/>
            <person name="Silar P."/>
            <person name="Natvig D."/>
            <person name="Lalanne C."/>
            <person name="Gautier V."/>
            <person name="Ament-Velasquez S.L."/>
            <person name="Kruys A."/>
            <person name="Hutchinson M.I."/>
            <person name="Powell A.J."/>
            <person name="Barry K."/>
            <person name="Miller A.N."/>
            <person name="Grigoriev I.V."/>
            <person name="Debuchy R."/>
            <person name="Gladieux P."/>
            <person name="Thoren M.H."/>
            <person name="Johannesson H."/>
        </authorList>
    </citation>
    <scope>NUCLEOTIDE SEQUENCE</scope>
    <source>
        <strain evidence="1">CBS 626.80</strain>
    </source>
</reference>
<organism evidence="1 2">
    <name type="scientific">Pseudoneurospora amorphoporcata</name>
    <dbReference type="NCBI Taxonomy" id="241081"/>
    <lineage>
        <taxon>Eukaryota</taxon>
        <taxon>Fungi</taxon>
        <taxon>Dikarya</taxon>
        <taxon>Ascomycota</taxon>
        <taxon>Pezizomycotina</taxon>
        <taxon>Sordariomycetes</taxon>
        <taxon>Sordariomycetidae</taxon>
        <taxon>Sordariales</taxon>
        <taxon>Sordariaceae</taxon>
        <taxon>Pseudoneurospora</taxon>
    </lineage>
</organism>